<dbReference type="Proteomes" id="UP000626109">
    <property type="component" value="Unassembled WGS sequence"/>
</dbReference>
<dbReference type="CDD" id="cd00170">
    <property type="entry name" value="SEC14"/>
    <property type="match status" value="1"/>
</dbReference>
<evidence type="ECO:0000259" key="2">
    <source>
        <dbReference type="PROSITE" id="PS50191"/>
    </source>
</evidence>
<accession>A0A813JUY3</accession>
<dbReference type="Gene3D" id="3.40.525.10">
    <property type="entry name" value="CRAL-TRIO lipid binding domain"/>
    <property type="match status" value="1"/>
</dbReference>
<dbReference type="AlphaFoldDB" id="A0A813JUY3"/>
<name>A0A813JUY3_POLGL</name>
<evidence type="ECO:0000313" key="4">
    <source>
        <dbReference type="Proteomes" id="UP000626109"/>
    </source>
</evidence>
<dbReference type="SMART" id="SM00516">
    <property type="entry name" value="SEC14"/>
    <property type="match status" value="1"/>
</dbReference>
<dbReference type="PROSITE" id="PS50191">
    <property type="entry name" value="CRAL_TRIO"/>
    <property type="match status" value="1"/>
</dbReference>
<feature type="domain" description="CRAL-TRIO" evidence="2">
    <location>
        <begin position="229"/>
        <end position="381"/>
    </location>
</feature>
<dbReference type="SUPFAM" id="SSF52087">
    <property type="entry name" value="CRAL/TRIO domain"/>
    <property type="match status" value="1"/>
</dbReference>
<feature type="region of interest" description="Disordered" evidence="1">
    <location>
        <begin position="71"/>
        <end position="95"/>
    </location>
</feature>
<evidence type="ECO:0000256" key="1">
    <source>
        <dbReference type="SAM" id="MobiDB-lite"/>
    </source>
</evidence>
<organism evidence="3 4">
    <name type="scientific">Polarella glacialis</name>
    <name type="common">Dinoflagellate</name>
    <dbReference type="NCBI Taxonomy" id="89957"/>
    <lineage>
        <taxon>Eukaryota</taxon>
        <taxon>Sar</taxon>
        <taxon>Alveolata</taxon>
        <taxon>Dinophyceae</taxon>
        <taxon>Suessiales</taxon>
        <taxon>Suessiaceae</taxon>
        <taxon>Polarella</taxon>
    </lineage>
</organism>
<dbReference type="PANTHER" id="PTHR46277">
    <property type="entry name" value="OS03G0850700 PROTEIN"/>
    <property type="match status" value="1"/>
</dbReference>
<dbReference type="EMBL" id="CAJNNW010027174">
    <property type="protein sequence ID" value="CAE8690010.1"/>
    <property type="molecule type" value="Genomic_DNA"/>
</dbReference>
<dbReference type="Pfam" id="PF00650">
    <property type="entry name" value="CRAL_TRIO"/>
    <property type="match status" value="1"/>
</dbReference>
<feature type="compositionally biased region" description="Acidic residues" evidence="1">
    <location>
        <begin position="73"/>
        <end position="87"/>
    </location>
</feature>
<protein>
    <recommendedName>
        <fullName evidence="2">CRAL-TRIO domain-containing protein</fullName>
    </recommendedName>
</protein>
<gene>
    <name evidence="3" type="ORF">PGLA2088_LOCUS26741</name>
</gene>
<sequence>MDSESPWCFLGACRSAAPVVASFDEVTAEPEGQASGPWYESDISNLKASSDSNAGAVKFVKACAVLPGRDEAGGEELDLDERDDSEDPTSPSSMVTAKMQVRCRVKPPPKEDDVPRELEAKVTALKELEGLWLDIIAKLPKKPPAESSVDEDDRTFPINWDVEGSELWCDEMRAIGRFDLARFLVARSGDAKAAAKLASYAAVWYAAVRPRQVKYEQISVPISHACWRFAGWSKCGYPVVVSTSEGWKPWEYHSADEYARFAGYVGELMRLTHFGKGVKKFILISDLEGFTMNCCRPIAMRCLMCLDFVLQEMFAERIASLIMVNTGSFRFGWPIFRPLCQPHVRRTLRWLSPTEQKPYLESIIDLSTLESRYGGNYEGLHPSFTGYWDVDAAFGANAPEYDPTALDPSL</sequence>
<proteinExistence type="predicted"/>
<dbReference type="InterPro" id="IPR036865">
    <property type="entry name" value="CRAL-TRIO_dom_sf"/>
</dbReference>
<dbReference type="InterPro" id="IPR001251">
    <property type="entry name" value="CRAL-TRIO_dom"/>
</dbReference>
<dbReference type="PANTHER" id="PTHR46277:SF3">
    <property type="entry name" value="BINDING PROTEIN, PUTATIVE-RELATED"/>
    <property type="match status" value="1"/>
</dbReference>
<reference evidence="3" key="1">
    <citation type="submission" date="2021-02" db="EMBL/GenBank/DDBJ databases">
        <authorList>
            <person name="Dougan E. K."/>
            <person name="Rhodes N."/>
            <person name="Thang M."/>
            <person name="Chan C."/>
        </authorList>
    </citation>
    <scope>NUCLEOTIDE SEQUENCE</scope>
</reference>
<evidence type="ECO:0000313" key="3">
    <source>
        <dbReference type="EMBL" id="CAE8690010.1"/>
    </source>
</evidence>
<comment type="caution">
    <text evidence="3">The sequence shown here is derived from an EMBL/GenBank/DDBJ whole genome shotgun (WGS) entry which is preliminary data.</text>
</comment>